<dbReference type="Proteomes" id="UP001497457">
    <property type="component" value="Chromosome 4rd"/>
</dbReference>
<dbReference type="InterPro" id="IPR009003">
    <property type="entry name" value="Peptidase_S1_PA"/>
</dbReference>
<feature type="compositionally biased region" description="Basic residues" evidence="1">
    <location>
        <begin position="70"/>
        <end position="80"/>
    </location>
</feature>
<keyword evidence="3" id="KW-1185">Reference proteome</keyword>
<dbReference type="Gene3D" id="2.30.42.10">
    <property type="match status" value="1"/>
</dbReference>
<dbReference type="AlphaFoldDB" id="A0ABC9ECW6"/>
<dbReference type="EMBL" id="OZ075114">
    <property type="protein sequence ID" value="CAL5056172.1"/>
    <property type="molecule type" value="Genomic_DNA"/>
</dbReference>
<dbReference type="PANTHER" id="PTHR47389">
    <property type="entry name" value="OS09G0436400 PROTEIN"/>
    <property type="match status" value="1"/>
</dbReference>
<reference evidence="3" key="1">
    <citation type="submission" date="2024-06" db="EMBL/GenBank/DDBJ databases">
        <authorList>
            <person name="Ryan C."/>
        </authorList>
    </citation>
    <scope>NUCLEOTIDE SEQUENCE [LARGE SCALE GENOMIC DNA]</scope>
</reference>
<gene>
    <name evidence="2" type="ORF">URODEC1_LOCUS94884</name>
</gene>
<sequence length="502" mass="55905">MPTGGGDGSPPEQEGATRTRFRSDSSDSEPQQRVPLPSRRRKRTHEESDSGLEPRTNRRRASGSQEGKRRGEKKMKRQRRTTTTGEGSKAAVEKDTDSSSEYSSPIRRPVSLMVDKITSSGDVVQVYNSDPAAVDAYHKDFQKYQKKLARLQELPTLKQCKHALNITDWHDVKKKNAVLDVAESVLSISSFLDGKEISRCSGVIIEWVEINRSAIVVTSSQIICTKISFNDWEDNNVYAPNCKVIAHLLDGTTSELILLSFSKHYGIAFFMLMGGSNLQVASLEPELEFGSEACVLARNKDLDLVCRRTTVKALDPLDHQKNHYLFIGGKTHESPTGGALADFDRNVLGMVVDALPNIAFIPSYLIIKCLRLWQKFKKVARPHLGLKLRSVEFLDISHLDQLSRDHKIRSGLIVGKVSSRSLAESNGIRVGDVIFSCQGEVVSTISQFEGILLDVCLKQFEAGNGLNSKVDVELGVYKLRKLSRRMVTLSVELSDSMEAFDY</sequence>
<dbReference type="InterPro" id="IPR036034">
    <property type="entry name" value="PDZ_sf"/>
</dbReference>
<evidence type="ECO:0008006" key="4">
    <source>
        <dbReference type="Google" id="ProtNLM"/>
    </source>
</evidence>
<name>A0ABC9ECW6_9POAL</name>
<dbReference type="SUPFAM" id="SSF50494">
    <property type="entry name" value="Trypsin-like serine proteases"/>
    <property type="match status" value="1"/>
</dbReference>
<evidence type="ECO:0000313" key="2">
    <source>
        <dbReference type="EMBL" id="CAL5056172.1"/>
    </source>
</evidence>
<feature type="compositionally biased region" description="Basic and acidic residues" evidence="1">
    <location>
        <begin position="15"/>
        <end position="25"/>
    </location>
</feature>
<dbReference type="PANTHER" id="PTHR47389:SF5">
    <property type="entry name" value="OS09G0436700 PROTEIN"/>
    <property type="match status" value="1"/>
</dbReference>
<reference evidence="2 3" key="2">
    <citation type="submission" date="2024-10" db="EMBL/GenBank/DDBJ databases">
        <authorList>
            <person name="Ryan C."/>
        </authorList>
    </citation>
    <scope>NUCLEOTIDE SEQUENCE [LARGE SCALE GENOMIC DNA]</scope>
</reference>
<feature type="region of interest" description="Disordered" evidence="1">
    <location>
        <begin position="1"/>
        <end position="104"/>
    </location>
</feature>
<dbReference type="SUPFAM" id="SSF50156">
    <property type="entry name" value="PDZ domain-like"/>
    <property type="match status" value="1"/>
</dbReference>
<evidence type="ECO:0000313" key="3">
    <source>
        <dbReference type="Proteomes" id="UP001497457"/>
    </source>
</evidence>
<accession>A0ABC9ECW6</accession>
<organism evidence="2 3">
    <name type="scientific">Urochloa decumbens</name>
    <dbReference type="NCBI Taxonomy" id="240449"/>
    <lineage>
        <taxon>Eukaryota</taxon>
        <taxon>Viridiplantae</taxon>
        <taxon>Streptophyta</taxon>
        <taxon>Embryophyta</taxon>
        <taxon>Tracheophyta</taxon>
        <taxon>Spermatophyta</taxon>
        <taxon>Magnoliopsida</taxon>
        <taxon>Liliopsida</taxon>
        <taxon>Poales</taxon>
        <taxon>Poaceae</taxon>
        <taxon>PACMAD clade</taxon>
        <taxon>Panicoideae</taxon>
        <taxon>Panicodae</taxon>
        <taxon>Paniceae</taxon>
        <taxon>Melinidinae</taxon>
        <taxon>Urochloa</taxon>
    </lineage>
</organism>
<proteinExistence type="predicted"/>
<evidence type="ECO:0000256" key="1">
    <source>
        <dbReference type="SAM" id="MobiDB-lite"/>
    </source>
</evidence>
<protein>
    <recommendedName>
        <fullName evidence="4">PDZ domain-containing protein</fullName>
    </recommendedName>
</protein>